<dbReference type="AlphaFoldDB" id="A0A0G1GKH9"/>
<dbReference type="EMBL" id="LCHM01000064">
    <property type="protein sequence ID" value="KKT34868.1"/>
    <property type="molecule type" value="Genomic_DNA"/>
</dbReference>
<gene>
    <name evidence="1" type="ORF">UW22_C0064G0001</name>
</gene>
<comment type="caution">
    <text evidence="1">The sequence shown here is derived from an EMBL/GenBank/DDBJ whole genome shotgun (WGS) entry which is preliminary data.</text>
</comment>
<dbReference type="Proteomes" id="UP000034617">
    <property type="component" value="Unassembled WGS sequence"/>
</dbReference>
<evidence type="ECO:0000313" key="2">
    <source>
        <dbReference type="Proteomes" id="UP000034617"/>
    </source>
</evidence>
<sequence>MGKEAIYYLTPEEQQSIEGWVEDILPLVERHPELGTVDLAVEGGVGTGITMPHIARCLFPNALYIGMDIAKSLMRINPRQRGTIDEELLRKAQAASEHPSLTMQGAMIYGNCFDNGLIRDIMKKSGTQTPILMSYYALNALLDRKMNPWDRKDASDMTTIDTMVAPDSPYKAQLHIGTDWDDNEETSVSSQYYYLEEAAKNAGCTTERLDSGLLILGPSR</sequence>
<name>A0A0G1GKH9_9BACT</name>
<evidence type="ECO:0008006" key="3">
    <source>
        <dbReference type="Google" id="ProtNLM"/>
    </source>
</evidence>
<protein>
    <recommendedName>
        <fullName evidence="3">Methyltransferase domain-containing protein</fullName>
    </recommendedName>
</protein>
<proteinExistence type="predicted"/>
<accession>A0A0G1GKH9</accession>
<evidence type="ECO:0000313" key="1">
    <source>
        <dbReference type="EMBL" id="KKT34868.1"/>
    </source>
</evidence>
<reference evidence="1 2" key="1">
    <citation type="journal article" date="2015" name="Nature">
        <title>rRNA introns, odd ribosomes, and small enigmatic genomes across a large radiation of phyla.</title>
        <authorList>
            <person name="Brown C.T."/>
            <person name="Hug L.A."/>
            <person name="Thomas B.C."/>
            <person name="Sharon I."/>
            <person name="Castelle C.J."/>
            <person name="Singh A."/>
            <person name="Wilkins M.J."/>
            <person name="Williams K.H."/>
            <person name="Banfield J.F."/>
        </authorList>
    </citation>
    <scope>NUCLEOTIDE SEQUENCE [LARGE SCALE GENOMIC DNA]</scope>
</reference>
<organism evidence="1 2">
    <name type="scientific">Candidatus Gottesmanbacteria bacterium GW2011_GWB1_44_11c</name>
    <dbReference type="NCBI Taxonomy" id="1618447"/>
    <lineage>
        <taxon>Bacteria</taxon>
        <taxon>Candidatus Gottesmaniibacteriota</taxon>
    </lineage>
</organism>